<dbReference type="InterPro" id="IPR036890">
    <property type="entry name" value="HATPase_C_sf"/>
</dbReference>
<dbReference type="InterPro" id="IPR004358">
    <property type="entry name" value="Sig_transdc_His_kin-like_C"/>
</dbReference>
<dbReference type="RefSeq" id="WP_195875300.1">
    <property type="nucleotide sequence ID" value="NZ_JADOEL010000005.1"/>
</dbReference>
<proteinExistence type="predicted"/>
<dbReference type="InterPro" id="IPR005467">
    <property type="entry name" value="His_kinase_dom"/>
</dbReference>
<dbReference type="SUPFAM" id="SSF158472">
    <property type="entry name" value="HAMP domain-like"/>
    <property type="match status" value="1"/>
</dbReference>
<dbReference type="Pfam" id="PF00512">
    <property type="entry name" value="HisKA"/>
    <property type="match status" value="1"/>
</dbReference>
<dbReference type="InterPro" id="IPR048590">
    <property type="entry name" value="CusS-like_sensor"/>
</dbReference>
<keyword evidence="8 14" id="KW-0547">Nucleotide-binding</keyword>
<keyword evidence="3 14" id="KW-1003">Cell membrane</keyword>
<dbReference type="Pfam" id="PF00672">
    <property type="entry name" value="HAMP"/>
    <property type="match status" value="1"/>
</dbReference>
<dbReference type="InterPro" id="IPR050428">
    <property type="entry name" value="TCS_sensor_his_kinase"/>
</dbReference>
<dbReference type="Proteomes" id="UP000657372">
    <property type="component" value="Unassembled WGS sequence"/>
</dbReference>
<feature type="domain" description="Histidine kinase" evidence="15">
    <location>
        <begin position="253"/>
        <end position="466"/>
    </location>
</feature>
<dbReference type="CDD" id="cd00075">
    <property type="entry name" value="HATPase"/>
    <property type="match status" value="1"/>
</dbReference>
<dbReference type="Gene3D" id="3.30.565.10">
    <property type="entry name" value="Histidine kinase-like ATPase, C-terminal domain"/>
    <property type="match status" value="1"/>
</dbReference>
<reference evidence="17 18" key="1">
    <citation type="submission" date="2020-11" db="EMBL/GenBank/DDBJ databases">
        <title>WGS of Herminiimonas contaminans strain Marseille-Q4544 isolated from planarians Schmidtea mediterranea.</title>
        <authorList>
            <person name="Kangale L."/>
        </authorList>
    </citation>
    <scope>NUCLEOTIDE SEQUENCE [LARGE SCALE GENOMIC DNA]</scope>
    <source>
        <strain evidence="17 18">Marseille-Q4544</strain>
    </source>
</reference>
<organism evidence="17 18">
    <name type="scientific">Herminiimonas contaminans</name>
    <dbReference type="NCBI Taxonomy" id="1111140"/>
    <lineage>
        <taxon>Bacteria</taxon>
        <taxon>Pseudomonadati</taxon>
        <taxon>Pseudomonadota</taxon>
        <taxon>Betaproteobacteria</taxon>
        <taxon>Burkholderiales</taxon>
        <taxon>Oxalobacteraceae</taxon>
        <taxon>Herminiimonas</taxon>
    </lineage>
</organism>
<dbReference type="PRINTS" id="PR00344">
    <property type="entry name" value="BCTRLSENSOR"/>
</dbReference>
<keyword evidence="13 14" id="KW-0472">Membrane</keyword>
<dbReference type="PROSITE" id="PS50885">
    <property type="entry name" value="HAMP"/>
    <property type="match status" value="1"/>
</dbReference>
<evidence type="ECO:0000259" key="16">
    <source>
        <dbReference type="PROSITE" id="PS50885"/>
    </source>
</evidence>
<dbReference type="SUPFAM" id="SSF55874">
    <property type="entry name" value="ATPase domain of HSP90 chaperone/DNA topoisomerase II/histidine kinase"/>
    <property type="match status" value="1"/>
</dbReference>
<evidence type="ECO:0000256" key="9">
    <source>
        <dbReference type="ARBA" id="ARBA00022777"/>
    </source>
</evidence>
<evidence type="ECO:0000313" key="17">
    <source>
        <dbReference type="EMBL" id="MBF8177718.1"/>
    </source>
</evidence>
<keyword evidence="11 14" id="KW-1133">Transmembrane helix</keyword>
<dbReference type="EMBL" id="JADOEL010000005">
    <property type="protein sequence ID" value="MBF8177718.1"/>
    <property type="molecule type" value="Genomic_DNA"/>
</dbReference>
<gene>
    <name evidence="17" type="ORF">IXC47_08505</name>
</gene>
<evidence type="ECO:0000256" key="10">
    <source>
        <dbReference type="ARBA" id="ARBA00022840"/>
    </source>
</evidence>
<dbReference type="CDD" id="cd00082">
    <property type="entry name" value="HisKA"/>
    <property type="match status" value="1"/>
</dbReference>
<accession>A0ABS0EX48</accession>
<evidence type="ECO:0000256" key="2">
    <source>
        <dbReference type="ARBA" id="ARBA00004533"/>
    </source>
</evidence>
<dbReference type="InterPro" id="IPR003594">
    <property type="entry name" value="HATPase_dom"/>
</dbReference>
<dbReference type="GO" id="GO:0004673">
    <property type="term" value="F:protein histidine kinase activity"/>
    <property type="evidence" value="ECO:0007669"/>
    <property type="project" value="UniProtKB-EC"/>
</dbReference>
<dbReference type="PANTHER" id="PTHR45436">
    <property type="entry name" value="SENSOR HISTIDINE KINASE YKOH"/>
    <property type="match status" value="1"/>
</dbReference>
<comment type="function">
    <text evidence="14">Member of a two-component regulatory system.</text>
</comment>
<evidence type="ECO:0000256" key="4">
    <source>
        <dbReference type="ARBA" id="ARBA00022519"/>
    </source>
</evidence>
<dbReference type="EC" id="2.7.13.3" evidence="14"/>
<evidence type="ECO:0000256" key="14">
    <source>
        <dbReference type="RuleBase" id="RU364088"/>
    </source>
</evidence>
<dbReference type="PANTHER" id="PTHR45436:SF3">
    <property type="entry name" value="SENSOR HISTIDINE KINASE HPRS"/>
    <property type="match status" value="1"/>
</dbReference>
<protein>
    <recommendedName>
        <fullName evidence="14">Sensor protein</fullName>
        <ecNumber evidence="14">2.7.13.3</ecNumber>
    </recommendedName>
</protein>
<keyword evidence="10 14" id="KW-0067">ATP-binding</keyword>
<dbReference type="InterPro" id="IPR036097">
    <property type="entry name" value="HisK_dim/P_sf"/>
</dbReference>
<dbReference type="CDD" id="cd06225">
    <property type="entry name" value="HAMP"/>
    <property type="match status" value="1"/>
</dbReference>
<feature type="domain" description="HAMP" evidence="16">
    <location>
        <begin position="192"/>
        <end position="245"/>
    </location>
</feature>
<feature type="transmembrane region" description="Helical" evidence="14">
    <location>
        <begin position="12"/>
        <end position="33"/>
    </location>
</feature>
<dbReference type="PROSITE" id="PS50109">
    <property type="entry name" value="HIS_KIN"/>
    <property type="match status" value="1"/>
</dbReference>
<dbReference type="InterPro" id="IPR006290">
    <property type="entry name" value="CztS_silS_copS"/>
</dbReference>
<dbReference type="Gene3D" id="6.10.340.10">
    <property type="match status" value="1"/>
</dbReference>
<evidence type="ECO:0000256" key="12">
    <source>
        <dbReference type="ARBA" id="ARBA00023012"/>
    </source>
</evidence>
<evidence type="ECO:0000313" key="18">
    <source>
        <dbReference type="Proteomes" id="UP000657372"/>
    </source>
</evidence>
<comment type="catalytic activity">
    <reaction evidence="1 14">
        <text>ATP + protein L-histidine = ADP + protein N-phospho-L-histidine.</text>
        <dbReference type="EC" id="2.7.13.3"/>
    </reaction>
</comment>
<evidence type="ECO:0000256" key="8">
    <source>
        <dbReference type="ARBA" id="ARBA00022741"/>
    </source>
</evidence>
<keyword evidence="9 14" id="KW-0418">Kinase</keyword>
<sequence>MKLIRHMSLTTRIGLLFFLVAIFTFIAVGTYLYRSLFNQLEYRDDQELIGKITLMRHLVEESGSSAAIRANPHAFLDAAAHHDRLIVMLKEMNGETILHTNADQGHLPVISVLPADMAVTQKAITLLWTSHGLAARAIATKSRLMNGEQILIVVARTASDRMELLKAYRMEVWIAALAGTLLVAISGYFLVRRGLRPLRMIAAQARSVTAHKLDKRLDIASAPQELHDLVQAFNAMLDRLDSSFQRLSQFSADLAHDLRTPINNLMVQTQVALVQARSVEDYQTLLISNVEEYERLARMVESMLFLARAEHTHVVVNKSVVSLAEELQRIADYFEGLAEEAGVRIAVHAQGKVYADAILLRRALGNLVANAIRYTPRGEVISLHGETRTDGATIRIVNPGPGIATEHIPHLFDRFYRADAARSNTASSAGLGLAIVQSIMTLHGGKVAVRSEKDGLTVFALIFPAK</sequence>
<comment type="subcellular location">
    <subcellularLocation>
        <location evidence="2 14">Cell inner membrane</location>
    </subcellularLocation>
</comment>
<evidence type="ECO:0000256" key="13">
    <source>
        <dbReference type="ARBA" id="ARBA00023136"/>
    </source>
</evidence>
<dbReference type="NCBIfam" id="TIGR01386">
    <property type="entry name" value="cztS_silS_copS"/>
    <property type="match status" value="1"/>
</dbReference>
<evidence type="ECO:0000259" key="15">
    <source>
        <dbReference type="PROSITE" id="PS50109"/>
    </source>
</evidence>
<dbReference type="SMART" id="SM00388">
    <property type="entry name" value="HisKA"/>
    <property type="match status" value="1"/>
</dbReference>
<dbReference type="InterPro" id="IPR003660">
    <property type="entry name" value="HAMP_dom"/>
</dbReference>
<keyword evidence="12 14" id="KW-0902">Two-component regulatory system</keyword>
<feature type="transmembrane region" description="Helical" evidence="14">
    <location>
        <begin position="172"/>
        <end position="191"/>
    </location>
</feature>
<keyword evidence="5" id="KW-0597">Phosphoprotein</keyword>
<evidence type="ECO:0000256" key="6">
    <source>
        <dbReference type="ARBA" id="ARBA00022679"/>
    </source>
</evidence>
<keyword evidence="6 14" id="KW-0808">Transferase</keyword>
<dbReference type="Pfam" id="PF21085">
    <property type="entry name" value="CusS"/>
    <property type="match status" value="1"/>
</dbReference>
<keyword evidence="18" id="KW-1185">Reference proteome</keyword>
<keyword evidence="4 14" id="KW-0997">Cell inner membrane</keyword>
<evidence type="ECO:0000256" key="3">
    <source>
        <dbReference type="ARBA" id="ARBA00022475"/>
    </source>
</evidence>
<keyword evidence="7 14" id="KW-0812">Transmembrane</keyword>
<dbReference type="SMART" id="SM00387">
    <property type="entry name" value="HATPase_c"/>
    <property type="match status" value="1"/>
</dbReference>
<evidence type="ECO:0000256" key="11">
    <source>
        <dbReference type="ARBA" id="ARBA00022989"/>
    </source>
</evidence>
<name>A0ABS0EX48_9BURK</name>
<comment type="caution">
    <text evidence="17">The sequence shown here is derived from an EMBL/GenBank/DDBJ whole genome shotgun (WGS) entry which is preliminary data.</text>
</comment>
<dbReference type="Pfam" id="PF02518">
    <property type="entry name" value="HATPase_c"/>
    <property type="match status" value="1"/>
</dbReference>
<dbReference type="SMART" id="SM00304">
    <property type="entry name" value="HAMP"/>
    <property type="match status" value="1"/>
</dbReference>
<evidence type="ECO:0000256" key="7">
    <source>
        <dbReference type="ARBA" id="ARBA00022692"/>
    </source>
</evidence>
<evidence type="ECO:0000256" key="5">
    <source>
        <dbReference type="ARBA" id="ARBA00022553"/>
    </source>
</evidence>
<dbReference type="InterPro" id="IPR003661">
    <property type="entry name" value="HisK_dim/P_dom"/>
</dbReference>
<dbReference type="SUPFAM" id="SSF47384">
    <property type="entry name" value="Homodimeric domain of signal transducing histidine kinase"/>
    <property type="match status" value="1"/>
</dbReference>
<evidence type="ECO:0000256" key="1">
    <source>
        <dbReference type="ARBA" id="ARBA00000085"/>
    </source>
</evidence>
<dbReference type="Gene3D" id="1.10.287.130">
    <property type="match status" value="1"/>
</dbReference>